<gene>
    <name evidence="2" type="ORF">Tco025E_06837</name>
</gene>
<feature type="compositionally biased region" description="Polar residues" evidence="1">
    <location>
        <begin position="38"/>
        <end position="50"/>
    </location>
</feature>
<dbReference type="GeneID" id="40320448"/>
<dbReference type="OrthoDB" id="10342529at2759"/>
<dbReference type="RefSeq" id="XP_029226348.1">
    <property type="nucleotide sequence ID" value="XM_029373705.1"/>
</dbReference>
<organism evidence="2 3">
    <name type="scientific">Trypanosoma conorhini</name>
    <dbReference type="NCBI Taxonomy" id="83891"/>
    <lineage>
        <taxon>Eukaryota</taxon>
        <taxon>Discoba</taxon>
        <taxon>Euglenozoa</taxon>
        <taxon>Kinetoplastea</taxon>
        <taxon>Metakinetoplastina</taxon>
        <taxon>Trypanosomatida</taxon>
        <taxon>Trypanosomatidae</taxon>
        <taxon>Trypanosoma</taxon>
    </lineage>
</organism>
<proteinExistence type="predicted"/>
<keyword evidence="3" id="KW-1185">Reference proteome</keyword>
<dbReference type="EMBL" id="MKKU01000465">
    <property type="protein sequence ID" value="RNF11231.1"/>
    <property type="molecule type" value="Genomic_DNA"/>
</dbReference>
<evidence type="ECO:0000313" key="2">
    <source>
        <dbReference type="EMBL" id="RNF11231.1"/>
    </source>
</evidence>
<feature type="region of interest" description="Disordered" evidence="1">
    <location>
        <begin position="1"/>
        <end position="25"/>
    </location>
</feature>
<reference evidence="2 3" key="1">
    <citation type="journal article" date="2018" name="BMC Genomics">
        <title>Genomic comparison of Trypanosoma conorhini and Trypanosoma rangeli to Trypanosoma cruzi strains of high and low virulence.</title>
        <authorList>
            <person name="Bradwell K.R."/>
            <person name="Koparde V.N."/>
            <person name="Matveyev A.V."/>
            <person name="Serrano M.G."/>
            <person name="Alves J.M."/>
            <person name="Parikh H."/>
            <person name="Huang B."/>
            <person name="Lee V."/>
            <person name="Espinosa-Alvarez O."/>
            <person name="Ortiz P.A."/>
            <person name="Costa-Martins A.G."/>
            <person name="Teixeira M.M."/>
            <person name="Buck G.A."/>
        </authorList>
    </citation>
    <scope>NUCLEOTIDE SEQUENCE [LARGE SCALE GENOMIC DNA]</scope>
    <source>
        <strain evidence="2 3">025E</strain>
    </source>
</reference>
<accession>A0A422P0K7</accession>
<sequence>MRLFPLEEMSAVGTSRSGRSALKSPLTAEWPAAAELVNSRQRSARTSPTERWSKLTVQPPPGNTTEAACSLGPRRDEPRLAKQVGIRPPANVQARGGKNGVELLARCLGRYQEIALKCKESSVQLAKIEAERRWQLEEMARFSEEIKAKVDQLHVLEGQISGALAEESRENGRLREIAARRGYI</sequence>
<comment type="caution">
    <text evidence="2">The sequence shown here is derived from an EMBL/GenBank/DDBJ whole genome shotgun (WGS) entry which is preliminary data.</text>
</comment>
<evidence type="ECO:0000313" key="3">
    <source>
        <dbReference type="Proteomes" id="UP000284403"/>
    </source>
</evidence>
<dbReference type="AlphaFoldDB" id="A0A422P0K7"/>
<evidence type="ECO:0000256" key="1">
    <source>
        <dbReference type="SAM" id="MobiDB-lite"/>
    </source>
</evidence>
<protein>
    <submittedName>
        <fullName evidence="2">Uncharacterized protein</fullName>
    </submittedName>
</protein>
<dbReference type="Proteomes" id="UP000284403">
    <property type="component" value="Unassembled WGS sequence"/>
</dbReference>
<feature type="region of interest" description="Disordered" evidence="1">
    <location>
        <begin position="37"/>
        <end position="75"/>
    </location>
</feature>
<name>A0A422P0K7_9TRYP</name>